<evidence type="ECO:0000256" key="4">
    <source>
        <dbReference type="ARBA" id="ARBA00022741"/>
    </source>
</evidence>
<reference evidence="9" key="1">
    <citation type="journal article" date="2020" name="mSystems">
        <title>Genome- and Community-Level Interaction Insights into Carbon Utilization and Element Cycling Functions of Hydrothermarchaeota in Hydrothermal Sediment.</title>
        <authorList>
            <person name="Zhou Z."/>
            <person name="Liu Y."/>
            <person name="Xu W."/>
            <person name="Pan J."/>
            <person name="Luo Z.H."/>
            <person name="Li M."/>
        </authorList>
    </citation>
    <scope>NUCLEOTIDE SEQUENCE [LARGE SCALE GENOMIC DNA]</scope>
    <source>
        <strain evidence="9">SpSt-1259</strain>
    </source>
</reference>
<dbReference type="InterPro" id="IPR013482">
    <property type="entry name" value="Molybde_CF_guanTrfase"/>
</dbReference>
<organism evidence="9">
    <name type="scientific">Fervidicoccus fontis</name>
    <dbReference type="NCBI Taxonomy" id="683846"/>
    <lineage>
        <taxon>Archaea</taxon>
        <taxon>Thermoproteota</taxon>
        <taxon>Thermoprotei</taxon>
        <taxon>Fervidicoccales</taxon>
        <taxon>Fervidicoccaceae</taxon>
        <taxon>Fervidicoccus</taxon>
    </lineage>
</organism>
<gene>
    <name evidence="9" type="ORF">ENO36_01000</name>
</gene>
<evidence type="ECO:0000259" key="8">
    <source>
        <dbReference type="Pfam" id="PF12804"/>
    </source>
</evidence>
<keyword evidence="4" id="KW-0547">Nucleotide-binding</keyword>
<protein>
    <submittedName>
        <fullName evidence="9">Molybdenum cofactor guanylyltransferase</fullName>
    </submittedName>
</protein>
<dbReference type="GO" id="GO:0005525">
    <property type="term" value="F:GTP binding"/>
    <property type="evidence" value="ECO:0007669"/>
    <property type="project" value="UniProtKB-KW"/>
</dbReference>
<dbReference type="GO" id="GO:0016779">
    <property type="term" value="F:nucleotidyltransferase activity"/>
    <property type="evidence" value="ECO:0007669"/>
    <property type="project" value="UniProtKB-KW"/>
</dbReference>
<dbReference type="AlphaFoldDB" id="A0A7C2UIY3"/>
<keyword evidence="7" id="KW-0501">Molybdenum cofactor biosynthesis</keyword>
<evidence type="ECO:0000256" key="5">
    <source>
        <dbReference type="ARBA" id="ARBA00022842"/>
    </source>
</evidence>
<dbReference type="InterPro" id="IPR025877">
    <property type="entry name" value="MobA-like_NTP_Trfase"/>
</dbReference>
<keyword evidence="3" id="KW-0479">Metal-binding</keyword>
<dbReference type="GO" id="GO:0006777">
    <property type="term" value="P:Mo-molybdopterin cofactor biosynthetic process"/>
    <property type="evidence" value="ECO:0007669"/>
    <property type="project" value="UniProtKB-KW"/>
</dbReference>
<sequence>MDIEDLEAVVLAGGLGSRFREKGGGDKLFALIEGKPILLRVVESLERGFSRIIVTTKKDKLEAIKELLGRREKTRVIADEFEERNPLSGMLTGAKEAISDFIFVVSGDAAFIEPSFPATLIELGGMRDAVLPIWPNGKVEPLISVYSRKAILRSSVAIGLKQIRATEPARASSSVAFVPISLLAMMGINPRQLININEPSDMSAEVKRENLGNPEKVAFIEREKNLYLEALESLERGELLTASRIFAEEALQLSKPRTNSLSLHALLDSLFFLDVSQNLNPSVLERRRISQPF</sequence>
<proteinExistence type="predicted"/>
<evidence type="ECO:0000256" key="1">
    <source>
        <dbReference type="ARBA" id="ARBA00022490"/>
    </source>
</evidence>
<dbReference type="PANTHER" id="PTHR19136:SF81">
    <property type="entry name" value="MOLYBDENUM COFACTOR GUANYLYLTRANSFERASE"/>
    <property type="match status" value="1"/>
</dbReference>
<evidence type="ECO:0000313" key="9">
    <source>
        <dbReference type="EMBL" id="HEU97422.1"/>
    </source>
</evidence>
<dbReference type="Gene3D" id="3.90.550.10">
    <property type="entry name" value="Spore Coat Polysaccharide Biosynthesis Protein SpsA, Chain A"/>
    <property type="match status" value="1"/>
</dbReference>
<feature type="domain" description="MobA-like NTP transferase" evidence="8">
    <location>
        <begin position="8"/>
        <end position="150"/>
    </location>
</feature>
<dbReference type="InterPro" id="IPR029044">
    <property type="entry name" value="Nucleotide-diphossugar_trans"/>
</dbReference>
<dbReference type="SUPFAM" id="SSF53448">
    <property type="entry name" value="Nucleotide-diphospho-sugar transferases"/>
    <property type="match status" value="1"/>
</dbReference>
<evidence type="ECO:0000256" key="2">
    <source>
        <dbReference type="ARBA" id="ARBA00022679"/>
    </source>
</evidence>
<comment type="caution">
    <text evidence="9">The sequence shown here is derived from an EMBL/GenBank/DDBJ whole genome shotgun (WGS) entry which is preliminary data.</text>
</comment>
<evidence type="ECO:0000256" key="3">
    <source>
        <dbReference type="ARBA" id="ARBA00022723"/>
    </source>
</evidence>
<evidence type="ECO:0000256" key="6">
    <source>
        <dbReference type="ARBA" id="ARBA00023134"/>
    </source>
</evidence>
<name>A0A7C2UIY3_9CREN</name>
<keyword evidence="2" id="KW-0808">Transferase</keyword>
<dbReference type="GO" id="GO:0046872">
    <property type="term" value="F:metal ion binding"/>
    <property type="evidence" value="ECO:0007669"/>
    <property type="project" value="UniProtKB-KW"/>
</dbReference>
<dbReference type="Proteomes" id="UP000885664">
    <property type="component" value="Unassembled WGS sequence"/>
</dbReference>
<keyword evidence="5" id="KW-0460">Magnesium</keyword>
<dbReference type="PANTHER" id="PTHR19136">
    <property type="entry name" value="MOLYBDENUM COFACTOR GUANYLYLTRANSFERASE"/>
    <property type="match status" value="1"/>
</dbReference>
<dbReference type="EMBL" id="DSFE01000028">
    <property type="protein sequence ID" value="HEU97422.1"/>
    <property type="molecule type" value="Genomic_DNA"/>
</dbReference>
<evidence type="ECO:0000256" key="7">
    <source>
        <dbReference type="ARBA" id="ARBA00023150"/>
    </source>
</evidence>
<keyword evidence="9" id="KW-0548">Nucleotidyltransferase</keyword>
<keyword evidence="1" id="KW-0963">Cytoplasm</keyword>
<dbReference type="Pfam" id="PF12804">
    <property type="entry name" value="NTP_transf_3"/>
    <property type="match status" value="1"/>
</dbReference>
<accession>A0A7C2UIY3</accession>
<keyword evidence="6" id="KW-0342">GTP-binding</keyword>
<dbReference type="CDD" id="cd02503">
    <property type="entry name" value="MobA"/>
    <property type="match status" value="1"/>
</dbReference>